<dbReference type="GO" id="GO:0003700">
    <property type="term" value="F:DNA-binding transcription factor activity"/>
    <property type="evidence" value="ECO:0007669"/>
    <property type="project" value="InterPro"/>
</dbReference>
<keyword evidence="1" id="KW-0805">Transcription regulation</keyword>
<evidence type="ECO:0000313" key="6">
    <source>
        <dbReference type="EMBL" id="PMR78781.1"/>
    </source>
</evidence>
<feature type="coiled-coil region" evidence="4">
    <location>
        <begin position="117"/>
        <end position="144"/>
    </location>
</feature>
<dbReference type="InterPro" id="IPR036388">
    <property type="entry name" value="WH-like_DNA-bd_sf"/>
</dbReference>
<evidence type="ECO:0000256" key="1">
    <source>
        <dbReference type="ARBA" id="ARBA00023015"/>
    </source>
</evidence>
<dbReference type="PANTHER" id="PTHR43537:SF5">
    <property type="entry name" value="UXU OPERON TRANSCRIPTIONAL REGULATOR"/>
    <property type="match status" value="1"/>
</dbReference>
<dbReference type="SMART" id="SM00345">
    <property type="entry name" value="HTH_GNTR"/>
    <property type="match status" value="1"/>
</dbReference>
<dbReference type="SMART" id="SM00895">
    <property type="entry name" value="FCD"/>
    <property type="match status" value="1"/>
</dbReference>
<feature type="domain" description="HTH gntR-type" evidence="5">
    <location>
        <begin position="10"/>
        <end position="78"/>
    </location>
</feature>
<keyword evidence="3" id="KW-0804">Transcription</keyword>
<dbReference type="InterPro" id="IPR011711">
    <property type="entry name" value="GntR_C"/>
</dbReference>
<comment type="caution">
    <text evidence="6">The sequence shown here is derived from an EMBL/GenBank/DDBJ whole genome shotgun (WGS) entry which is preliminary data.</text>
</comment>
<dbReference type="InterPro" id="IPR036390">
    <property type="entry name" value="WH_DNA-bd_sf"/>
</dbReference>
<evidence type="ECO:0000256" key="2">
    <source>
        <dbReference type="ARBA" id="ARBA00023125"/>
    </source>
</evidence>
<protein>
    <submittedName>
        <fullName evidence="6">FadR family transcriptional regulator</fullName>
    </submittedName>
</protein>
<proteinExistence type="predicted"/>
<dbReference type="SUPFAM" id="SSF46785">
    <property type="entry name" value="Winged helix' DNA-binding domain"/>
    <property type="match status" value="1"/>
</dbReference>
<dbReference type="CDD" id="cd07377">
    <property type="entry name" value="WHTH_GntR"/>
    <property type="match status" value="1"/>
</dbReference>
<dbReference type="OrthoDB" id="9784545at2"/>
<dbReference type="EMBL" id="PNRF01000001">
    <property type="protein sequence ID" value="PMR78781.1"/>
    <property type="molecule type" value="Genomic_DNA"/>
</dbReference>
<dbReference type="InterPro" id="IPR008920">
    <property type="entry name" value="TF_FadR/GntR_C"/>
</dbReference>
<dbReference type="Gene3D" id="1.20.120.530">
    <property type="entry name" value="GntR ligand-binding domain-like"/>
    <property type="match status" value="1"/>
</dbReference>
<dbReference type="PROSITE" id="PS50949">
    <property type="entry name" value="HTH_GNTR"/>
    <property type="match status" value="1"/>
</dbReference>
<dbReference type="AlphaFoldDB" id="A0A2N7UEG9"/>
<evidence type="ECO:0000256" key="3">
    <source>
        <dbReference type="ARBA" id="ARBA00023163"/>
    </source>
</evidence>
<dbReference type="SUPFAM" id="SSF48008">
    <property type="entry name" value="GntR ligand-binding domain-like"/>
    <property type="match status" value="1"/>
</dbReference>
<keyword evidence="4" id="KW-0175">Coiled coil</keyword>
<name>A0A2N7UEG9_9GAMM</name>
<organism evidence="6 7">
    <name type="scientific">Billgrantia endophytica</name>
    <dbReference type="NCBI Taxonomy" id="2033802"/>
    <lineage>
        <taxon>Bacteria</taxon>
        <taxon>Pseudomonadati</taxon>
        <taxon>Pseudomonadota</taxon>
        <taxon>Gammaproteobacteria</taxon>
        <taxon>Oceanospirillales</taxon>
        <taxon>Halomonadaceae</taxon>
        <taxon>Billgrantia</taxon>
    </lineage>
</organism>
<keyword evidence="7" id="KW-1185">Reference proteome</keyword>
<dbReference type="Pfam" id="PF00392">
    <property type="entry name" value="GntR"/>
    <property type="match status" value="1"/>
</dbReference>
<reference evidence="6 7" key="1">
    <citation type="submission" date="2018-01" db="EMBL/GenBank/DDBJ databases">
        <title>Halomonas endophytica sp. nov., isolated from storage liquid in the stems of Populus euphratica.</title>
        <authorList>
            <person name="Chen C."/>
        </authorList>
    </citation>
    <scope>NUCLEOTIDE SEQUENCE [LARGE SCALE GENOMIC DNA]</scope>
    <source>
        <strain evidence="6 7">MC28</strain>
    </source>
</reference>
<evidence type="ECO:0000259" key="5">
    <source>
        <dbReference type="PROSITE" id="PS50949"/>
    </source>
</evidence>
<dbReference type="Pfam" id="PF07729">
    <property type="entry name" value="FCD"/>
    <property type="match status" value="1"/>
</dbReference>
<dbReference type="Gene3D" id="1.10.10.10">
    <property type="entry name" value="Winged helix-like DNA-binding domain superfamily/Winged helix DNA-binding domain"/>
    <property type="match status" value="1"/>
</dbReference>
<dbReference type="RefSeq" id="WP_102651460.1">
    <property type="nucleotide sequence ID" value="NZ_PNRF01000001.1"/>
</dbReference>
<dbReference type="PRINTS" id="PR00035">
    <property type="entry name" value="HTHGNTR"/>
</dbReference>
<keyword evidence="2" id="KW-0238">DNA-binding</keyword>
<sequence>MEQSKKGSSDPVPQKTARAIQDLIRRHVYKSGEKLPAQRVLAEDLNVSRASLREALSTLEALGFVRTEANRGTFVTYNSDDDMQPIGNWRFSERFKLEEVYEFRYFTEASAIRLATLQATEGELKELKELHENYKKAIQALDLVASGEYDCLFHRSIMIFSRNRVYSSLYEKFQEVFHQSQILPFSRHQRLWEPVMEHGKILEAMLQRDPDGAAYYIQMHMVRAAERLGIRLRNLF</sequence>
<accession>A0A2N7UEG9</accession>
<evidence type="ECO:0000256" key="4">
    <source>
        <dbReference type="SAM" id="Coils"/>
    </source>
</evidence>
<dbReference type="InterPro" id="IPR000524">
    <property type="entry name" value="Tscrpt_reg_HTH_GntR"/>
</dbReference>
<dbReference type="GO" id="GO:0003677">
    <property type="term" value="F:DNA binding"/>
    <property type="evidence" value="ECO:0007669"/>
    <property type="project" value="UniProtKB-KW"/>
</dbReference>
<dbReference type="PANTHER" id="PTHR43537">
    <property type="entry name" value="TRANSCRIPTIONAL REGULATOR, GNTR FAMILY"/>
    <property type="match status" value="1"/>
</dbReference>
<gene>
    <name evidence="6" type="ORF">C1H69_00510</name>
</gene>
<dbReference type="Proteomes" id="UP000235803">
    <property type="component" value="Unassembled WGS sequence"/>
</dbReference>
<evidence type="ECO:0000313" key="7">
    <source>
        <dbReference type="Proteomes" id="UP000235803"/>
    </source>
</evidence>